<gene>
    <name evidence="10" type="ORF">FA10DRAFT_249765</name>
</gene>
<dbReference type="PROSITE" id="PS51194">
    <property type="entry name" value="HELICASE_CTER"/>
    <property type="match status" value="1"/>
</dbReference>
<dbReference type="Pfam" id="PF07717">
    <property type="entry name" value="OB_NTP_bind"/>
    <property type="match status" value="1"/>
</dbReference>
<protein>
    <recommendedName>
        <fullName evidence="2">RNA helicase</fullName>
        <ecNumber evidence="2">3.6.4.13</ecNumber>
    </recommendedName>
</protein>
<evidence type="ECO:0000256" key="7">
    <source>
        <dbReference type="ARBA" id="ARBA00047984"/>
    </source>
</evidence>
<dbReference type="AlphaFoldDB" id="A0A316YPS7"/>
<dbReference type="EMBL" id="KZ819635">
    <property type="protein sequence ID" value="PWN91540.1"/>
    <property type="molecule type" value="Genomic_DNA"/>
</dbReference>
<evidence type="ECO:0000313" key="10">
    <source>
        <dbReference type="EMBL" id="PWN91540.1"/>
    </source>
</evidence>
<keyword evidence="5" id="KW-0347">Helicase</keyword>
<dbReference type="InterPro" id="IPR014001">
    <property type="entry name" value="Helicase_ATP-bd"/>
</dbReference>
<evidence type="ECO:0000256" key="4">
    <source>
        <dbReference type="ARBA" id="ARBA00022801"/>
    </source>
</evidence>
<dbReference type="Pfam" id="PF00271">
    <property type="entry name" value="Helicase_C"/>
    <property type="match status" value="1"/>
</dbReference>
<feature type="domain" description="Helicase ATP-binding" evidence="8">
    <location>
        <begin position="55"/>
        <end position="220"/>
    </location>
</feature>
<dbReference type="InterPro" id="IPR027417">
    <property type="entry name" value="P-loop_NTPase"/>
</dbReference>
<dbReference type="GeneID" id="37041460"/>
<dbReference type="GO" id="GO:0016787">
    <property type="term" value="F:hydrolase activity"/>
    <property type="evidence" value="ECO:0007669"/>
    <property type="project" value="UniProtKB-KW"/>
</dbReference>
<dbReference type="GO" id="GO:0003723">
    <property type="term" value="F:RNA binding"/>
    <property type="evidence" value="ECO:0007669"/>
    <property type="project" value="TreeGrafter"/>
</dbReference>
<dbReference type="InParanoid" id="A0A316YPS7"/>
<evidence type="ECO:0000256" key="5">
    <source>
        <dbReference type="ARBA" id="ARBA00022806"/>
    </source>
</evidence>
<dbReference type="PROSITE" id="PS51192">
    <property type="entry name" value="HELICASE_ATP_BIND_1"/>
    <property type="match status" value="1"/>
</dbReference>
<dbReference type="EC" id="3.6.4.13" evidence="2"/>
<organism evidence="10 11">
    <name type="scientific">Acaromyces ingoldii</name>
    <dbReference type="NCBI Taxonomy" id="215250"/>
    <lineage>
        <taxon>Eukaryota</taxon>
        <taxon>Fungi</taxon>
        <taxon>Dikarya</taxon>
        <taxon>Basidiomycota</taxon>
        <taxon>Ustilaginomycotina</taxon>
        <taxon>Exobasidiomycetes</taxon>
        <taxon>Exobasidiales</taxon>
        <taxon>Cryptobasidiaceae</taxon>
        <taxon>Acaromyces</taxon>
    </lineage>
</organism>
<dbReference type="GO" id="GO:0003724">
    <property type="term" value="F:RNA helicase activity"/>
    <property type="evidence" value="ECO:0007669"/>
    <property type="project" value="UniProtKB-EC"/>
</dbReference>
<dbReference type="InterPro" id="IPR048333">
    <property type="entry name" value="HA2_WH"/>
</dbReference>
<accession>A0A316YPS7</accession>
<dbReference type="Pfam" id="PF21010">
    <property type="entry name" value="HA2_C"/>
    <property type="match status" value="1"/>
</dbReference>
<keyword evidence="4 10" id="KW-0378">Hydrolase</keyword>
<evidence type="ECO:0000259" key="8">
    <source>
        <dbReference type="PROSITE" id="PS51192"/>
    </source>
</evidence>
<dbReference type="SMART" id="SM00847">
    <property type="entry name" value="HA2"/>
    <property type="match status" value="1"/>
</dbReference>
<dbReference type="PANTHER" id="PTHR18934">
    <property type="entry name" value="ATP-DEPENDENT RNA HELICASE"/>
    <property type="match status" value="1"/>
</dbReference>
<dbReference type="FunFam" id="3.40.50.300:FF:000578">
    <property type="entry name" value="probable ATP-dependent RNA helicase DHX35"/>
    <property type="match status" value="1"/>
</dbReference>
<feature type="domain" description="Helicase C-terminal" evidence="9">
    <location>
        <begin position="244"/>
        <end position="423"/>
    </location>
</feature>
<dbReference type="RefSeq" id="XP_025378738.1">
    <property type="nucleotide sequence ID" value="XM_025519544.1"/>
</dbReference>
<evidence type="ECO:0000256" key="3">
    <source>
        <dbReference type="ARBA" id="ARBA00022741"/>
    </source>
</evidence>
<dbReference type="InterPro" id="IPR002464">
    <property type="entry name" value="DNA/RNA_helicase_DEAH_CS"/>
</dbReference>
<dbReference type="Pfam" id="PF04408">
    <property type="entry name" value="WHD_HA2"/>
    <property type="match status" value="1"/>
</dbReference>
<evidence type="ECO:0000256" key="6">
    <source>
        <dbReference type="ARBA" id="ARBA00022840"/>
    </source>
</evidence>
<comment type="catalytic activity">
    <reaction evidence="7">
        <text>ATP + H2O = ADP + phosphate + H(+)</text>
        <dbReference type="Rhea" id="RHEA:13065"/>
        <dbReference type="ChEBI" id="CHEBI:15377"/>
        <dbReference type="ChEBI" id="CHEBI:15378"/>
        <dbReference type="ChEBI" id="CHEBI:30616"/>
        <dbReference type="ChEBI" id="CHEBI:43474"/>
        <dbReference type="ChEBI" id="CHEBI:456216"/>
        <dbReference type="EC" id="3.6.4.13"/>
    </reaction>
</comment>
<dbReference type="Proteomes" id="UP000245768">
    <property type="component" value="Unassembled WGS sequence"/>
</dbReference>
<proteinExistence type="inferred from homology"/>
<evidence type="ECO:0000256" key="2">
    <source>
        <dbReference type="ARBA" id="ARBA00012552"/>
    </source>
</evidence>
<dbReference type="FunFam" id="3.40.50.300:FF:001279">
    <property type="entry name" value="ATP-dependent RNA helicase DEAH12 chloroplastic"/>
    <property type="match status" value="1"/>
</dbReference>
<dbReference type="Pfam" id="PF00270">
    <property type="entry name" value="DEAD"/>
    <property type="match status" value="1"/>
</dbReference>
<dbReference type="InterPro" id="IPR001650">
    <property type="entry name" value="Helicase_C-like"/>
</dbReference>
<keyword evidence="3" id="KW-0547">Nucleotide-binding</keyword>
<keyword evidence="6" id="KW-0067">ATP-binding</keyword>
<reference evidence="10 11" key="1">
    <citation type="journal article" date="2018" name="Mol. Biol. Evol.">
        <title>Broad Genomic Sampling Reveals a Smut Pathogenic Ancestry of the Fungal Clade Ustilaginomycotina.</title>
        <authorList>
            <person name="Kijpornyongpan T."/>
            <person name="Mondo S.J."/>
            <person name="Barry K."/>
            <person name="Sandor L."/>
            <person name="Lee J."/>
            <person name="Lipzen A."/>
            <person name="Pangilinan J."/>
            <person name="LaButti K."/>
            <person name="Hainaut M."/>
            <person name="Henrissat B."/>
            <person name="Grigoriev I.V."/>
            <person name="Spatafora J.W."/>
            <person name="Aime M.C."/>
        </authorList>
    </citation>
    <scope>NUCLEOTIDE SEQUENCE [LARGE SCALE GENOMIC DNA]</scope>
    <source>
        <strain evidence="10 11">MCA 4198</strain>
    </source>
</reference>
<dbReference type="PANTHER" id="PTHR18934:SF136">
    <property type="entry name" value="ATP-DEPENDENT RNA HELICASE DHX35-RELATED"/>
    <property type="match status" value="1"/>
</dbReference>
<dbReference type="InterPro" id="IPR007502">
    <property type="entry name" value="Helicase-assoc_dom"/>
</dbReference>
<dbReference type="CDD" id="cd18791">
    <property type="entry name" value="SF2_C_RHA"/>
    <property type="match status" value="1"/>
</dbReference>
<dbReference type="SUPFAM" id="SSF52540">
    <property type="entry name" value="P-loop containing nucleoside triphosphate hydrolases"/>
    <property type="match status" value="1"/>
</dbReference>
<dbReference type="OrthoDB" id="10253254at2759"/>
<dbReference type="InterPro" id="IPR011709">
    <property type="entry name" value="DEAD-box_helicase_OB_fold"/>
</dbReference>
<dbReference type="GO" id="GO:0071013">
    <property type="term" value="C:catalytic step 2 spliceosome"/>
    <property type="evidence" value="ECO:0007669"/>
    <property type="project" value="TreeGrafter"/>
</dbReference>
<comment type="similarity">
    <text evidence="1">Belongs to the DEAD box helicase family. DEAH subfamily.</text>
</comment>
<name>A0A316YPS7_9BASI</name>
<dbReference type="STRING" id="215250.A0A316YPS7"/>
<evidence type="ECO:0000313" key="11">
    <source>
        <dbReference type="Proteomes" id="UP000245768"/>
    </source>
</evidence>
<dbReference type="GO" id="GO:0005524">
    <property type="term" value="F:ATP binding"/>
    <property type="evidence" value="ECO:0007669"/>
    <property type="project" value="UniProtKB-KW"/>
</dbReference>
<evidence type="ECO:0000256" key="1">
    <source>
        <dbReference type="ARBA" id="ARBA00008792"/>
    </source>
</evidence>
<dbReference type="PROSITE" id="PS00690">
    <property type="entry name" value="DEAH_ATP_HELICASE"/>
    <property type="match status" value="1"/>
</dbReference>
<dbReference type="SMART" id="SM00490">
    <property type="entry name" value="HELICc"/>
    <property type="match status" value="1"/>
</dbReference>
<evidence type="ECO:0000259" key="9">
    <source>
        <dbReference type="PROSITE" id="PS51194"/>
    </source>
</evidence>
<dbReference type="SMART" id="SM00487">
    <property type="entry name" value="DEXDc"/>
    <property type="match status" value="1"/>
</dbReference>
<keyword evidence="11" id="KW-1185">Reference proteome</keyword>
<dbReference type="InterPro" id="IPR011545">
    <property type="entry name" value="DEAD/DEAH_box_helicase_dom"/>
</dbReference>
<dbReference type="Gene3D" id="1.20.120.1080">
    <property type="match status" value="1"/>
</dbReference>
<sequence>MAQFWKPGTARPGSTLDRATESEAVIQAGPSRDQSGGIQGQRSRLPIAKQRDAILHMVEEYPVVVVVGQTGCGKTTQIPQYLFESGWASGARQIAVTQPRRISAVSVASRVAAEAGCVLGDEVGYTIRFEDLSHPTRTRIRYCTDGMLFRECMRDPLLSRYSVVMVDEAHERGAYTDMLLGLLKKIRKKRPELRIIISSATIDAQAFVSFFAADSPEGEAAIISLEGRAFPVEVAYAANAPSDYVEAAVDAIWSVHLREPQGDILAFLTGREEIDRCLQALADRQINMPTGSLPLLLQPLHAGLTPEEQSAIFEPAPRGHRKCVVATNIAEASVTIDGIRYVIDCGFVKVRLFNPSTGMDILAVVPTSKASSTQRAGRAGRTAPGKCFRLYTEAAFQRLPATTPPELSRSDMSMQVLQLKALGIDNLAKFDYLPPAPPSDLLAQALEFLASLGALDDYGRLTKPLGEQMAEMPVDPMMAKILLESVTFKCGHEILSIAAMTSVSTPFLIPDEGKSKAGAEGELERRKFTAEEGDHLTLLNVYNAFINPRVGRQSARWCAQHRLNFRALSRAISIRGQLEKYMRRFSLPIVSCEGDAVRLRKCLTSGYFKNAAKMSFDGSYRSVRENAELYVHPSSVLFNRSPSTKWVIFHEVVETQKRFMRDLTVIEEEWLPELAPHFYERRTKLSGP</sequence>
<dbReference type="Gene3D" id="3.40.50.300">
    <property type="entry name" value="P-loop containing nucleotide triphosphate hydrolases"/>
    <property type="match status" value="2"/>
</dbReference>